<keyword evidence="4 6" id="KW-1133">Transmembrane helix</keyword>
<evidence type="ECO:0000256" key="6">
    <source>
        <dbReference type="RuleBase" id="RU363076"/>
    </source>
</evidence>
<protein>
    <recommendedName>
        <fullName evidence="6">SURF1-like protein</fullName>
    </recommendedName>
</protein>
<accession>A0ABU1MIK3</accession>
<gene>
    <name evidence="7" type="ORF">J2792_000722</name>
</gene>
<comment type="subcellular location">
    <subcellularLocation>
        <location evidence="6">Cell membrane</location>
        <topology evidence="6">Multi-pass membrane protein</topology>
    </subcellularLocation>
    <subcellularLocation>
        <location evidence="1">Membrane</location>
    </subcellularLocation>
</comment>
<dbReference type="Proteomes" id="UP001184150">
    <property type="component" value="Unassembled WGS sequence"/>
</dbReference>
<name>A0ABU1MIK3_9SPHN</name>
<keyword evidence="5 6" id="KW-0472">Membrane</keyword>
<comment type="similarity">
    <text evidence="2 6">Belongs to the SURF1 family.</text>
</comment>
<dbReference type="PROSITE" id="PS50895">
    <property type="entry name" value="SURF1"/>
    <property type="match status" value="1"/>
</dbReference>
<evidence type="ECO:0000256" key="4">
    <source>
        <dbReference type="ARBA" id="ARBA00022989"/>
    </source>
</evidence>
<dbReference type="CDD" id="cd06662">
    <property type="entry name" value="SURF1"/>
    <property type="match status" value="1"/>
</dbReference>
<dbReference type="RefSeq" id="WP_309804416.1">
    <property type="nucleotide sequence ID" value="NZ_JAVDRD010000001.1"/>
</dbReference>
<reference evidence="7 8" key="1">
    <citation type="submission" date="2023-07" db="EMBL/GenBank/DDBJ databases">
        <title>Sorghum-associated microbial communities from plants grown in Nebraska, USA.</title>
        <authorList>
            <person name="Schachtman D."/>
        </authorList>
    </citation>
    <scope>NUCLEOTIDE SEQUENCE [LARGE SCALE GENOMIC DNA]</scope>
    <source>
        <strain evidence="7 8">DS1027</strain>
    </source>
</reference>
<keyword evidence="3 6" id="KW-0812">Transmembrane</keyword>
<keyword evidence="6" id="KW-1003">Cell membrane</keyword>
<evidence type="ECO:0000256" key="2">
    <source>
        <dbReference type="ARBA" id="ARBA00007165"/>
    </source>
</evidence>
<dbReference type="PANTHER" id="PTHR23427:SF2">
    <property type="entry name" value="SURFEIT LOCUS PROTEIN 1"/>
    <property type="match status" value="1"/>
</dbReference>
<proteinExistence type="inferred from homology"/>
<dbReference type="Pfam" id="PF02104">
    <property type="entry name" value="SURF1"/>
    <property type="match status" value="1"/>
</dbReference>
<evidence type="ECO:0000256" key="5">
    <source>
        <dbReference type="ARBA" id="ARBA00023136"/>
    </source>
</evidence>
<evidence type="ECO:0000256" key="1">
    <source>
        <dbReference type="ARBA" id="ARBA00004370"/>
    </source>
</evidence>
<organism evidence="7 8">
    <name type="scientific">Novosphingobium capsulatum</name>
    <dbReference type="NCBI Taxonomy" id="13688"/>
    <lineage>
        <taxon>Bacteria</taxon>
        <taxon>Pseudomonadati</taxon>
        <taxon>Pseudomonadota</taxon>
        <taxon>Alphaproteobacteria</taxon>
        <taxon>Sphingomonadales</taxon>
        <taxon>Sphingomonadaceae</taxon>
        <taxon>Novosphingobium</taxon>
    </lineage>
</organism>
<feature type="transmembrane region" description="Helical" evidence="6">
    <location>
        <begin position="12"/>
        <end position="30"/>
    </location>
</feature>
<dbReference type="PANTHER" id="PTHR23427">
    <property type="entry name" value="SURFEIT LOCUS PROTEIN"/>
    <property type="match status" value="1"/>
</dbReference>
<evidence type="ECO:0000313" key="7">
    <source>
        <dbReference type="EMBL" id="MDR6509882.1"/>
    </source>
</evidence>
<evidence type="ECO:0000256" key="3">
    <source>
        <dbReference type="ARBA" id="ARBA00022692"/>
    </source>
</evidence>
<dbReference type="EMBL" id="JAVDRD010000001">
    <property type="protein sequence ID" value="MDR6509882.1"/>
    <property type="molecule type" value="Genomic_DNA"/>
</dbReference>
<comment type="caution">
    <text evidence="7">The sequence shown here is derived from an EMBL/GenBank/DDBJ whole genome shotgun (WGS) entry which is preliminary data.</text>
</comment>
<dbReference type="InterPro" id="IPR002994">
    <property type="entry name" value="Surf1/Shy1"/>
</dbReference>
<sequence length="237" mass="25787">MTSQTGSRQRLLPVSILLVLALVFAGLGIWQVKRLAWKEALIADVTRAVHAAPVSIAAVPAGAIDRLAYHRVAITGQFLPVATVLATATSTLGNGYWVMVPLATSGHAPVWINRGFVPMGTRLDTARRAVPVTPVSVIGLIRPSEPKGTFLRANRPEAERWYARDLPVMNTRRAIVAEPRYFLDAQMETPRPTAQPVPVPGLTVIAFPNNHLSYALTWFALCALSLGAAIMVWRKAR</sequence>
<evidence type="ECO:0000313" key="8">
    <source>
        <dbReference type="Proteomes" id="UP001184150"/>
    </source>
</evidence>
<dbReference type="InterPro" id="IPR045214">
    <property type="entry name" value="Surf1/Surf4"/>
</dbReference>
<keyword evidence="8" id="KW-1185">Reference proteome</keyword>
<feature type="transmembrane region" description="Helical" evidence="6">
    <location>
        <begin position="212"/>
        <end position="233"/>
    </location>
</feature>